<protein>
    <submittedName>
        <fullName evidence="2">Uncharacterized protein</fullName>
    </submittedName>
</protein>
<reference evidence="2 3" key="1">
    <citation type="submission" date="2021-03" db="EMBL/GenBank/DDBJ databases">
        <authorList>
            <person name="So Y."/>
        </authorList>
    </citation>
    <scope>NUCLEOTIDE SEQUENCE [LARGE SCALE GENOMIC DNA]</scope>
    <source>
        <strain evidence="2 3">SSH11</strain>
    </source>
</reference>
<dbReference type="RefSeq" id="WP_209381550.1">
    <property type="nucleotide sequence ID" value="NZ_JAGIZB010000029.1"/>
</dbReference>
<proteinExistence type="predicted"/>
<dbReference type="EMBL" id="JAGIZB010000029">
    <property type="protein sequence ID" value="MBP0447280.1"/>
    <property type="molecule type" value="Genomic_DNA"/>
</dbReference>
<dbReference type="Proteomes" id="UP000681594">
    <property type="component" value="Unassembled WGS sequence"/>
</dbReference>
<feature type="region of interest" description="Disordered" evidence="1">
    <location>
        <begin position="92"/>
        <end position="111"/>
    </location>
</feature>
<name>A0ABS4AL83_9PROT</name>
<evidence type="ECO:0000313" key="3">
    <source>
        <dbReference type="Proteomes" id="UP000681594"/>
    </source>
</evidence>
<organism evidence="2 3">
    <name type="scientific">Pararoseomonas baculiformis</name>
    <dbReference type="NCBI Taxonomy" id="2820812"/>
    <lineage>
        <taxon>Bacteria</taxon>
        <taxon>Pseudomonadati</taxon>
        <taxon>Pseudomonadota</taxon>
        <taxon>Alphaproteobacteria</taxon>
        <taxon>Acetobacterales</taxon>
        <taxon>Acetobacteraceae</taxon>
        <taxon>Pararoseomonas</taxon>
    </lineage>
</organism>
<evidence type="ECO:0000313" key="2">
    <source>
        <dbReference type="EMBL" id="MBP0447280.1"/>
    </source>
</evidence>
<accession>A0ABS4AL83</accession>
<evidence type="ECO:0000256" key="1">
    <source>
        <dbReference type="SAM" id="MobiDB-lite"/>
    </source>
</evidence>
<keyword evidence="3" id="KW-1185">Reference proteome</keyword>
<sequence>MHEFYLPAGPYLEALVERITLKPVHEGFTLINLRLPGVHLPGIQAHRDTAGTVTLKAPERAEQHGQLWSIINLQPGVLEGAARETTRLLAMGAARVPRRNASGPHKGGERG</sequence>
<comment type="caution">
    <text evidence="2">The sequence shown here is derived from an EMBL/GenBank/DDBJ whole genome shotgun (WGS) entry which is preliminary data.</text>
</comment>
<gene>
    <name evidence="2" type="ORF">J8J14_21135</name>
</gene>